<dbReference type="InterPro" id="IPR036314">
    <property type="entry name" value="SOD_C_sf"/>
</dbReference>
<protein>
    <recommendedName>
        <fullName evidence="2">superoxide dismutase</fullName>
        <ecNumber evidence="2">1.15.1.1</ecNumber>
    </recommendedName>
</protein>
<evidence type="ECO:0000313" key="9">
    <source>
        <dbReference type="Proteomes" id="UP000033647"/>
    </source>
</evidence>
<reference evidence="8 9" key="1">
    <citation type="submission" date="2015-03" db="EMBL/GenBank/DDBJ databases">
        <title>RNA-seq based gene annotation and comparative genomics of four Zymoseptoria species reveal species-specific pathogenicity related genes and transposable element activity.</title>
        <authorList>
            <person name="Grandaubert J."/>
            <person name="Bhattacharyya A."/>
            <person name="Stukenbrock E.H."/>
        </authorList>
    </citation>
    <scope>NUCLEOTIDE SEQUENCE [LARGE SCALE GENOMIC DNA]</scope>
    <source>
        <strain evidence="8 9">Zb18110</strain>
    </source>
</reference>
<dbReference type="EC" id="1.15.1.1" evidence="2"/>
<dbReference type="GO" id="GO:0004784">
    <property type="term" value="F:superoxide dismutase activity"/>
    <property type="evidence" value="ECO:0007669"/>
    <property type="project" value="UniProtKB-EC"/>
</dbReference>
<evidence type="ECO:0000256" key="5">
    <source>
        <dbReference type="ARBA" id="ARBA00037226"/>
    </source>
</evidence>
<dbReference type="AlphaFoldDB" id="A0A0F4GEH4"/>
<evidence type="ECO:0000256" key="2">
    <source>
        <dbReference type="ARBA" id="ARBA00012682"/>
    </source>
</evidence>
<evidence type="ECO:0000259" key="6">
    <source>
        <dbReference type="Pfam" id="PF00081"/>
    </source>
</evidence>
<evidence type="ECO:0000256" key="1">
    <source>
        <dbReference type="ARBA" id="ARBA00008714"/>
    </source>
</evidence>
<dbReference type="PANTHER" id="PTHR43595:SF2">
    <property type="entry name" value="SMALL RIBOSOMAL SUBUNIT PROTEIN MS42"/>
    <property type="match status" value="1"/>
</dbReference>
<gene>
    <name evidence="8" type="ORF">TI39_contig1085g00004</name>
</gene>
<dbReference type="InterPro" id="IPR019831">
    <property type="entry name" value="Mn/Fe_SOD_N"/>
</dbReference>
<evidence type="ECO:0000313" key="8">
    <source>
        <dbReference type="EMBL" id="KJX95734.1"/>
    </source>
</evidence>
<organism evidence="8 9">
    <name type="scientific">Zymoseptoria brevis</name>
    <dbReference type="NCBI Taxonomy" id="1047168"/>
    <lineage>
        <taxon>Eukaryota</taxon>
        <taxon>Fungi</taxon>
        <taxon>Dikarya</taxon>
        <taxon>Ascomycota</taxon>
        <taxon>Pezizomycotina</taxon>
        <taxon>Dothideomycetes</taxon>
        <taxon>Dothideomycetidae</taxon>
        <taxon>Mycosphaerellales</taxon>
        <taxon>Mycosphaerellaceae</taxon>
        <taxon>Zymoseptoria</taxon>
    </lineage>
</organism>
<comment type="similarity">
    <text evidence="1">Belongs to the iron/manganese superoxide dismutase family.</text>
</comment>
<feature type="domain" description="Manganese/iron superoxide dismutase N-terminal" evidence="6">
    <location>
        <begin position="531"/>
        <end position="587"/>
    </location>
</feature>
<dbReference type="SUPFAM" id="SSF46609">
    <property type="entry name" value="Fe,Mn superoxide dismutase (SOD), N-terminal domain"/>
    <property type="match status" value="1"/>
</dbReference>
<dbReference type="SUPFAM" id="SSF54719">
    <property type="entry name" value="Fe,Mn superoxide dismutase (SOD), C-terminal domain"/>
    <property type="match status" value="1"/>
</dbReference>
<dbReference type="Pfam" id="PF00081">
    <property type="entry name" value="Sod_Fe_N"/>
    <property type="match status" value="1"/>
</dbReference>
<comment type="caution">
    <text evidence="8">The sequence shown here is derived from an EMBL/GenBank/DDBJ whole genome shotgun (WGS) entry which is preliminary data.</text>
</comment>
<feature type="domain" description="Manganese/iron superoxide dismutase C-terminal" evidence="7">
    <location>
        <begin position="591"/>
        <end position="638"/>
    </location>
</feature>
<dbReference type="InterPro" id="IPR036324">
    <property type="entry name" value="Mn/Fe_SOD_N_sf"/>
</dbReference>
<dbReference type="PANTHER" id="PTHR43595">
    <property type="entry name" value="37S RIBOSOMAL PROTEIN S26, MITOCHONDRIAL"/>
    <property type="match status" value="1"/>
</dbReference>
<evidence type="ECO:0000259" key="7">
    <source>
        <dbReference type="Pfam" id="PF02777"/>
    </source>
</evidence>
<name>A0A0F4GEH4_9PEZI</name>
<keyword evidence="4" id="KW-0560">Oxidoreductase</keyword>
<dbReference type="GO" id="GO:0005737">
    <property type="term" value="C:cytoplasm"/>
    <property type="evidence" value="ECO:0007669"/>
    <property type="project" value="TreeGrafter"/>
</dbReference>
<dbReference type="GO" id="GO:0046872">
    <property type="term" value="F:metal ion binding"/>
    <property type="evidence" value="ECO:0007669"/>
    <property type="project" value="UniProtKB-KW"/>
</dbReference>
<keyword evidence="9" id="KW-1185">Reference proteome</keyword>
<dbReference type="STRING" id="1047168.A0A0F4GEH4"/>
<accession>A0A0F4GEH4</accession>
<dbReference type="Pfam" id="PF02777">
    <property type="entry name" value="Sod_Fe_C"/>
    <property type="match status" value="1"/>
</dbReference>
<dbReference type="EMBL" id="LAFY01001076">
    <property type="protein sequence ID" value="KJX95734.1"/>
    <property type="molecule type" value="Genomic_DNA"/>
</dbReference>
<comment type="function">
    <text evidence="5">Component of the mitochondrial ribosome (mitoribosome), a dedicated translation machinery responsible for the synthesis of mitochondrial genome-encoded proteins, including at least some of the essential transmembrane subunits of the mitochondrial respiratory chain. The mitoribosomes are attached to the mitochondrial inner membrane and translation products are cotranslationally integrated into the membrane.</text>
</comment>
<evidence type="ECO:0000256" key="4">
    <source>
        <dbReference type="ARBA" id="ARBA00023002"/>
    </source>
</evidence>
<dbReference type="Proteomes" id="UP000033647">
    <property type="component" value="Unassembled WGS sequence"/>
</dbReference>
<dbReference type="OrthoDB" id="239262at2759"/>
<proteinExistence type="inferred from homology"/>
<keyword evidence="3" id="KW-0479">Metal-binding</keyword>
<dbReference type="InterPro" id="IPR019832">
    <property type="entry name" value="Mn/Fe_SOD_C"/>
</dbReference>
<evidence type="ECO:0000256" key="3">
    <source>
        <dbReference type="ARBA" id="ARBA00022723"/>
    </source>
</evidence>
<sequence length="727" mass="81553">MDSSRGLGNCELEPEINRGSFLSRSSGHRRDQESDVWRLTPTCHVVECANQGEKLPAFGSTSGQGTSPATAPSNTFIDALPYCSLRIYDSQYSAFARHFHQRDHISPKDHTPDHVLAQWHHPSGSKARAPCYGVDCSARDRLGEDSNLDRDDDMELYQDGTLPSVAQSPRHLHSSLWTLIKDAYQSTLRGLVAEARGFDMLDDIRCAVRSYEGSPCDGAFAVLPEPSNNSDIPPAGKSRYDFWAWAEQRDDVEFITFDFKCLGLRSRPKREEYRYSDTQLRGYVPEVFLLAFEHPDLQDYIAVVPRGCKVRRITEHGGGMDILANKIPAWCQPFMVHRSHLNVAKSDNWSALQGMEATGTENPPIRPSPATKNPYIERSYTRLLEFWNDIVAAGCRVVWNDCAPLLFDYFLEIKGAGLFGVEQKVTVCSWKVFQIVTSRGGPLQFRRCWHVLFVQCSDGLICITRDAIKHQRDLASWFTPQFRRKHLFKDDAESTAVQQAIRHITDHAVAAKRAVDLAIPHCGRVKSLPIMLGYSYDALELHFDKGTMEIYYSKHHQTYVNNLNNLLKNYELSTADVNDIKNLKLNTILDGELEEAIKKDFGSVEDFKSQFKKAATTVFGSGWAWLVDQQGTLKTTTLLSPAAQHTSFTGHRTDARSNTFHRTVGAPPPRSLPPVALLTPASPTPPAATSALLTTSKSKNTLPPVIIVRNADGKDIKTRWSRSLVKT</sequence>
<dbReference type="Gene3D" id="3.55.40.20">
    <property type="entry name" value="Iron/manganese superoxide dismutase, C-terminal domain"/>
    <property type="match status" value="1"/>
</dbReference>